<evidence type="ECO:0000313" key="3">
    <source>
        <dbReference type="Proteomes" id="UP000076744"/>
    </source>
</evidence>
<dbReference type="PANTHER" id="PTHR43341">
    <property type="entry name" value="AMINO ACID PERMEASE"/>
    <property type="match status" value="1"/>
</dbReference>
<protein>
    <submittedName>
        <fullName evidence="2">Amino acid permease</fullName>
    </submittedName>
</protein>
<reference evidence="2 3" key="1">
    <citation type="journal article" date="2016" name="Genome Biol. Evol.">
        <title>Divergent and convergent evolution of fungal pathogenicity.</title>
        <authorList>
            <person name="Shang Y."/>
            <person name="Xiao G."/>
            <person name="Zheng P."/>
            <person name="Cen K."/>
            <person name="Zhan S."/>
            <person name="Wang C."/>
        </authorList>
    </citation>
    <scope>NUCLEOTIDE SEQUENCE [LARGE SCALE GENOMIC DNA]</scope>
    <source>
        <strain evidence="2 3">ARSEF 2679</strain>
    </source>
</reference>
<proteinExistence type="predicted"/>
<accession>A0A167SU00</accession>
<evidence type="ECO:0000313" key="2">
    <source>
        <dbReference type="EMBL" id="OAA59924.1"/>
    </source>
</evidence>
<feature type="region of interest" description="Disordered" evidence="1">
    <location>
        <begin position="151"/>
        <end position="182"/>
    </location>
</feature>
<feature type="compositionally biased region" description="Basic residues" evidence="1">
    <location>
        <begin position="215"/>
        <end position="226"/>
    </location>
</feature>
<comment type="caution">
    <text evidence="2">The sequence shown here is derived from an EMBL/GenBank/DDBJ whole genome shotgun (WGS) entry which is preliminary data.</text>
</comment>
<feature type="region of interest" description="Disordered" evidence="1">
    <location>
        <begin position="196"/>
        <end position="226"/>
    </location>
</feature>
<dbReference type="PANTHER" id="PTHR43341:SF39">
    <property type="entry name" value="AMINO ACID TRANSPORTER (EUROFUNG)-RELATED"/>
    <property type="match status" value="1"/>
</dbReference>
<dbReference type="EMBL" id="AZHB01000015">
    <property type="protein sequence ID" value="OAA59924.1"/>
    <property type="molecule type" value="Genomic_DNA"/>
</dbReference>
<dbReference type="GeneID" id="30022227"/>
<feature type="region of interest" description="Disordered" evidence="1">
    <location>
        <begin position="1"/>
        <end position="21"/>
    </location>
</feature>
<dbReference type="STRING" id="1081104.A0A167SU00"/>
<dbReference type="RefSeq" id="XP_018703037.1">
    <property type="nucleotide sequence ID" value="XM_018849540.1"/>
</dbReference>
<dbReference type="GO" id="GO:0015171">
    <property type="term" value="F:amino acid transmembrane transporter activity"/>
    <property type="evidence" value="ECO:0007669"/>
    <property type="project" value="TreeGrafter"/>
</dbReference>
<dbReference type="GO" id="GO:0016020">
    <property type="term" value="C:membrane"/>
    <property type="evidence" value="ECO:0007669"/>
    <property type="project" value="TreeGrafter"/>
</dbReference>
<dbReference type="AlphaFoldDB" id="A0A167SU00"/>
<feature type="compositionally biased region" description="Low complexity" evidence="1">
    <location>
        <begin position="201"/>
        <end position="210"/>
    </location>
</feature>
<name>A0A167SU00_CORFA</name>
<feature type="compositionally biased region" description="Basic and acidic residues" evidence="1">
    <location>
        <begin position="159"/>
        <end position="177"/>
    </location>
</feature>
<organism evidence="2 3">
    <name type="scientific">Cordyceps fumosorosea (strain ARSEF 2679)</name>
    <name type="common">Isaria fumosorosea</name>
    <dbReference type="NCBI Taxonomy" id="1081104"/>
    <lineage>
        <taxon>Eukaryota</taxon>
        <taxon>Fungi</taxon>
        <taxon>Dikarya</taxon>
        <taxon>Ascomycota</taxon>
        <taxon>Pezizomycotina</taxon>
        <taxon>Sordariomycetes</taxon>
        <taxon>Hypocreomycetidae</taxon>
        <taxon>Hypocreales</taxon>
        <taxon>Cordycipitaceae</taxon>
        <taxon>Cordyceps</taxon>
    </lineage>
</organism>
<gene>
    <name evidence="2" type="ORF">ISF_05935</name>
</gene>
<keyword evidence="3" id="KW-1185">Reference proteome</keyword>
<sequence length="243" mass="26766">MQPDIEPAEISGPDDDGIAPDKPVSAAVVTAAASSDTTTTQLDQQYGQTRRGLTSRHAQLMAIGRSIGTALFVGVAGALSRTGALSLLLGYLLWARSSCGPSTPVRRRDARAAARPRLHLRARRALRRPRARLRHGLDVLLRRRHARVPRVQRRRGRRAVLDDGRQAGRLDRGDPGHVRVRQRRRRAVVRRGGVRHGLPEGAIAGGAAPADTRQHARRQPGRRRVRLPLLDERRRDALIPRGG</sequence>
<dbReference type="Proteomes" id="UP000076744">
    <property type="component" value="Unassembled WGS sequence"/>
</dbReference>
<dbReference type="InterPro" id="IPR050524">
    <property type="entry name" value="APC_YAT"/>
</dbReference>
<dbReference type="OrthoDB" id="5043672at2759"/>
<evidence type="ECO:0000256" key="1">
    <source>
        <dbReference type="SAM" id="MobiDB-lite"/>
    </source>
</evidence>